<dbReference type="Proteomes" id="UP000886844">
    <property type="component" value="Unassembled WGS sequence"/>
</dbReference>
<organism evidence="2 3">
    <name type="scientific">Candidatus Alistipes intestinigallinarum</name>
    <dbReference type="NCBI Taxonomy" id="2838440"/>
    <lineage>
        <taxon>Bacteria</taxon>
        <taxon>Pseudomonadati</taxon>
        <taxon>Bacteroidota</taxon>
        <taxon>Bacteroidia</taxon>
        <taxon>Bacteroidales</taxon>
        <taxon>Rikenellaceae</taxon>
        <taxon>Alistipes</taxon>
    </lineage>
</organism>
<evidence type="ECO:0000256" key="1">
    <source>
        <dbReference type="SAM" id="SignalP"/>
    </source>
</evidence>
<evidence type="ECO:0000313" key="3">
    <source>
        <dbReference type="Proteomes" id="UP000886844"/>
    </source>
</evidence>
<feature type="chain" id="PRO_5039411156" evidence="1">
    <location>
        <begin position="26"/>
        <end position="621"/>
    </location>
</feature>
<dbReference type="Gene3D" id="3.10.20.310">
    <property type="entry name" value="membrane protein fhac"/>
    <property type="match status" value="1"/>
</dbReference>
<evidence type="ECO:0000313" key="2">
    <source>
        <dbReference type="EMBL" id="HIY69596.1"/>
    </source>
</evidence>
<gene>
    <name evidence="2" type="ORF">H9828_09295</name>
</gene>
<sequence length="621" mass="71092">MFIQFRISTLLLLLILAGIVASVSAATPSVIPSAGPGMQTPERFTPDSARIRNPDARIRNKRLYDSIESKTSRRAVPRMLYRMIFVKPVLDTTSNGQVLDETRELEPFAGKTIGEITIDRKQVFDAGGRWLERAANKTHMLTRERVIRRDLLFKPGEELDPQLIVRTKQLLRSRDYIADIDIAVKPDSIDSTRVNLRITTRDSWTISADGALHSEGRTMVGLSDANILGTGNSLKIMTNFYRNNFSYGGNMVEYEIPNVLGTFYTANFNAGRSFYNSTLDLGIRKEFIRPTDYEIGLTYNDIKDKRYMIEQDTSLLVKERNLDAWGGYSRFLRQIGSSIYLTGRYNYSRVSRRPEVGPRYNPALHDQDALLMGLGLYREKFYSANMIYGFGRREYLAAGYKAEVTSGYTWGEFGNDVYLGLSFEAGGFCPIGYIMGGATLGSYIDPDNGMWQRSAVDVDLRWFSNLFIFRRSRIRQFLTFNYTQGWNRWQGSDESIRFTSENGLQTLKEYAIGTNRMILNTETVVFTPYQPLGFRIAFFGFADFGLLGYSPNIFKNNFFTSFGFGVRLRNERLVFNTVQIRLGIAFGKHGLVDCEYFRLSNPTSLEQYRYRPTRPEIVDFE</sequence>
<reference evidence="2" key="1">
    <citation type="journal article" date="2021" name="PeerJ">
        <title>Extensive microbial diversity within the chicken gut microbiome revealed by metagenomics and culture.</title>
        <authorList>
            <person name="Gilroy R."/>
            <person name="Ravi A."/>
            <person name="Getino M."/>
            <person name="Pursley I."/>
            <person name="Horton D.L."/>
            <person name="Alikhan N.F."/>
            <person name="Baker D."/>
            <person name="Gharbi K."/>
            <person name="Hall N."/>
            <person name="Watson M."/>
            <person name="Adriaenssens E.M."/>
            <person name="Foster-Nyarko E."/>
            <person name="Jarju S."/>
            <person name="Secka A."/>
            <person name="Antonio M."/>
            <person name="Oren A."/>
            <person name="Chaudhuri R.R."/>
            <person name="La Ragione R."/>
            <person name="Hildebrand F."/>
            <person name="Pallen M.J."/>
        </authorList>
    </citation>
    <scope>NUCLEOTIDE SEQUENCE</scope>
    <source>
        <strain evidence="2">5134</strain>
    </source>
</reference>
<comment type="caution">
    <text evidence="2">The sequence shown here is derived from an EMBL/GenBank/DDBJ whole genome shotgun (WGS) entry which is preliminary data.</text>
</comment>
<name>A0A9D1Z4W9_9BACT</name>
<feature type="signal peptide" evidence="1">
    <location>
        <begin position="1"/>
        <end position="25"/>
    </location>
</feature>
<reference evidence="2" key="2">
    <citation type="submission" date="2021-04" db="EMBL/GenBank/DDBJ databases">
        <authorList>
            <person name="Gilroy R."/>
        </authorList>
    </citation>
    <scope>NUCLEOTIDE SEQUENCE</scope>
    <source>
        <strain evidence="2">5134</strain>
    </source>
</reference>
<proteinExistence type="predicted"/>
<protein>
    <submittedName>
        <fullName evidence="2">Uncharacterized protein</fullName>
    </submittedName>
</protein>
<keyword evidence="1" id="KW-0732">Signal</keyword>
<dbReference type="AlphaFoldDB" id="A0A9D1Z4W9"/>
<dbReference type="EMBL" id="DXDA01000069">
    <property type="protein sequence ID" value="HIY69596.1"/>
    <property type="molecule type" value="Genomic_DNA"/>
</dbReference>
<accession>A0A9D1Z4W9</accession>